<feature type="domain" description="Putative auto-transporter adhesin head GIN" evidence="8">
    <location>
        <begin position="607"/>
        <end position="760"/>
    </location>
</feature>
<feature type="domain" description="Phage shock protein PspC N-terminal" evidence="7">
    <location>
        <begin position="108"/>
        <end position="169"/>
    </location>
</feature>
<keyword evidence="5 6" id="KW-0472">Membrane</keyword>
<keyword evidence="4 6" id="KW-1133">Transmembrane helix</keyword>
<proteinExistence type="predicted"/>
<dbReference type="InterPro" id="IPR054319">
    <property type="entry name" value="PspC-rel_ToastRack"/>
</dbReference>
<keyword evidence="2" id="KW-1003">Cell membrane</keyword>
<dbReference type="InterPro" id="IPR007168">
    <property type="entry name" value="Phageshock_PspC_N"/>
</dbReference>
<dbReference type="Pfam" id="PF22571">
    <property type="entry name" value="LiaI-LiaF-TM_PspC"/>
    <property type="match status" value="1"/>
</dbReference>
<dbReference type="InterPro" id="IPR054321">
    <property type="entry name" value="PspC-rel_TM"/>
</dbReference>
<feature type="domain" description="Phage shock protein PspC N-terminal" evidence="7">
    <location>
        <begin position="180"/>
        <end position="235"/>
    </location>
</feature>
<sequence length="788" mass="89554">MKKTLQINIGGFFFTIEEEAYQQLNQYLSSLKNYFSTYESCEEIIQDIEARIAEKFYAESSDIIEKEDVQALIASMGSVSDFEALKEEEDLQTPKPEIKPENTVTREKWFRDGKRKALGGVLAGLAYRYKFDVIWARMIFIVFALGLIGEGVGPGLIITYLALWIFLPVSNELEDQPSVRKFYRDPEGKVIAGVASGLAKYFQMDVKIMRIIFLGSLFLVFGLILYFLLWILAPYAHSVTQKLQLEGQALTIENIEKSVKSKETETPKRESTLSKILLFPFRIIGLFFSFLGRLVKPFALILKIMAGIFLMFIGISAAFSIIVALSVFFGILSASEWIQFGDLEVQKLLAEIHPLGAVFIFFAVFIPAIALIFAGAMLTVGKNFGNRNFWLTLLLIWFTGMVGSISFGTKISLNYAHRTVEVEEVTYDLEPNKILLIDVPNNDVNNTQSKPYITFSGTNFDKVYVTRKAIANGPSKEQARIFAQSIKYGITKSDTALVFDHYLDIPENHPYRNQELRIEVEIPKGKPFKFSKRFLEIQNRPRAINDFNYDSNGESIFMYNDNNELTCLNCPEIDPYTAIDTEKNLREFNEEFTGWENMRFKDTLNLNFENLKLSDKFKVVLTKGEKSQVILYSNYKSSIENTQAKTKDRTLILSYLDPFTDMEESVWVWITVPMTQDIQINNGSAFKMYGFDTLPNVNIQISGKSRAAIQVDAKSANIAVEDKSDLTLRGHMDRVTINVKAKSILRAEESTMDDASITASEVSIVELGRVKNKRIKAHKDSLVKTVEQ</sequence>
<reference evidence="11 12" key="2">
    <citation type="journal article" date="2011" name="Stand. Genomic Sci.">
        <title>Complete genome sequence of Leadbetterella byssophila type strain (4M15).</title>
        <authorList>
            <person name="Abt B."/>
            <person name="Teshima H."/>
            <person name="Lucas S."/>
            <person name="Lapidus A."/>
            <person name="Del Rio T.G."/>
            <person name="Nolan M."/>
            <person name="Tice H."/>
            <person name="Cheng J.F."/>
            <person name="Pitluck S."/>
            <person name="Liolios K."/>
            <person name="Pagani I."/>
            <person name="Ivanova N."/>
            <person name="Mavromatis K."/>
            <person name="Pati A."/>
            <person name="Tapia R."/>
            <person name="Han C."/>
            <person name="Goodwin L."/>
            <person name="Chen A."/>
            <person name="Palaniappan K."/>
            <person name="Land M."/>
            <person name="Hauser L."/>
            <person name="Chang Y.J."/>
            <person name="Jeffries C.D."/>
            <person name="Rohde M."/>
            <person name="Goker M."/>
            <person name="Tindall B.J."/>
            <person name="Detter J.C."/>
            <person name="Woyke T."/>
            <person name="Bristow J."/>
            <person name="Eisen J.A."/>
            <person name="Markowitz V."/>
            <person name="Hugenholtz P."/>
            <person name="Klenk H.P."/>
            <person name="Kyrpides N.C."/>
        </authorList>
    </citation>
    <scope>NUCLEOTIDE SEQUENCE [LARGE SCALE GENOMIC DNA]</scope>
    <source>
        <strain evidence="12">DSM 17132 / JCM 16389 / KACC 11308 / NBRC 106382 / 4M15</strain>
    </source>
</reference>
<keyword evidence="3 6" id="KW-0812">Transmembrane</keyword>
<dbReference type="PANTHER" id="PTHR33885:SF3">
    <property type="entry name" value="PHAGE SHOCK PROTEIN C"/>
    <property type="match status" value="1"/>
</dbReference>
<evidence type="ECO:0000256" key="5">
    <source>
        <dbReference type="ARBA" id="ARBA00023136"/>
    </source>
</evidence>
<dbReference type="KEGG" id="lby:Lbys_2902"/>
<evidence type="ECO:0000256" key="2">
    <source>
        <dbReference type="ARBA" id="ARBA00022475"/>
    </source>
</evidence>
<dbReference type="PANTHER" id="PTHR33885">
    <property type="entry name" value="PHAGE SHOCK PROTEIN C"/>
    <property type="match status" value="1"/>
</dbReference>
<reference key="1">
    <citation type="submission" date="2010-11" db="EMBL/GenBank/DDBJ databases">
        <title>The complete genome of Leadbetterella byssophila DSM 17132.</title>
        <authorList>
            <consortium name="US DOE Joint Genome Institute (JGI-PGF)"/>
            <person name="Lucas S."/>
            <person name="Copeland A."/>
            <person name="Lapidus A."/>
            <person name="Glavina del Rio T."/>
            <person name="Dalin E."/>
            <person name="Tice H."/>
            <person name="Bruce D."/>
            <person name="Goodwin L."/>
            <person name="Pitluck S."/>
            <person name="Kyrpides N."/>
            <person name="Mavromatis K."/>
            <person name="Ivanova N."/>
            <person name="Teshima H."/>
            <person name="Brettin T."/>
            <person name="Detter J.C."/>
            <person name="Han C."/>
            <person name="Tapia R."/>
            <person name="Land M."/>
            <person name="Hauser L."/>
            <person name="Markowitz V."/>
            <person name="Cheng J.-F."/>
            <person name="Hugenholtz P."/>
            <person name="Woyke T."/>
            <person name="Wu D."/>
            <person name="Tindall B."/>
            <person name="Pomrenke H.G."/>
            <person name="Brambilla E."/>
            <person name="Klenk H.-P."/>
            <person name="Eisen J.A."/>
        </authorList>
    </citation>
    <scope>NUCLEOTIDE SEQUENCE [LARGE SCALE GENOMIC DNA]</scope>
    <source>
        <strain>DSM 17132</strain>
    </source>
</reference>
<keyword evidence="12" id="KW-1185">Reference proteome</keyword>
<dbReference type="HOGENOM" id="CLU_017085_0_0_10"/>
<feature type="transmembrane region" description="Helical" evidence="6">
    <location>
        <begin position="138"/>
        <end position="167"/>
    </location>
</feature>
<evidence type="ECO:0000256" key="3">
    <source>
        <dbReference type="ARBA" id="ARBA00022692"/>
    </source>
</evidence>
<dbReference type="Pfam" id="PF04024">
    <property type="entry name" value="PspC"/>
    <property type="match status" value="2"/>
</dbReference>
<dbReference type="eggNOG" id="COG1983">
    <property type="taxonomic scope" value="Bacteria"/>
</dbReference>
<feature type="domain" description="PspC-related ToastRack" evidence="10">
    <location>
        <begin position="453"/>
        <end position="572"/>
    </location>
</feature>
<evidence type="ECO:0000259" key="8">
    <source>
        <dbReference type="Pfam" id="PF10988"/>
    </source>
</evidence>
<evidence type="ECO:0000313" key="11">
    <source>
        <dbReference type="EMBL" id="ADQ18564.1"/>
    </source>
</evidence>
<feature type="transmembrane region" description="Helical" evidence="6">
    <location>
        <begin position="211"/>
        <end position="233"/>
    </location>
</feature>
<organism evidence="11 12">
    <name type="scientific">Leadbetterella byssophila (strain DSM 17132 / JCM 16389 / KACC 11308 / NBRC 106382 / 4M15)</name>
    <dbReference type="NCBI Taxonomy" id="649349"/>
    <lineage>
        <taxon>Bacteria</taxon>
        <taxon>Pseudomonadati</taxon>
        <taxon>Bacteroidota</taxon>
        <taxon>Cytophagia</taxon>
        <taxon>Cytophagales</taxon>
        <taxon>Leadbetterellaceae</taxon>
        <taxon>Leadbetterella</taxon>
    </lineage>
</organism>
<gene>
    <name evidence="11" type="ordered locus">Lbys_2902</name>
</gene>
<evidence type="ECO:0000259" key="10">
    <source>
        <dbReference type="Pfam" id="PF22744"/>
    </source>
</evidence>
<comment type="subcellular location">
    <subcellularLocation>
        <location evidence="1">Cell membrane</location>
        <topology evidence="1">Single-pass membrane protein</topology>
    </subcellularLocation>
</comment>
<evidence type="ECO:0000259" key="9">
    <source>
        <dbReference type="Pfam" id="PF22571"/>
    </source>
</evidence>
<dbReference type="AlphaFoldDB" id="E4RSJ4"/>
<dbReference type="EMBL" id="CP002305">
    <property type="protein sequence ID" value="ADQ18564.1"/>
    <property type="molecule type" value="Genomic_DNA"/>
</dbReference>
<dbReference type="InterPro" id="IPR021255">
    <property type="entry name" value="DUF2807"/>
</dbReference>
<evidence type="ECO:0000256" key="1">
    <source>
        <dbReference type="ARBA" id="ARBA00004162"/>
    </source>
</evidence>
<evidence type="ECO:0000256" key="6">
    <source>
        <dbReference type="SAM" id="Phobius"/>
    </source>
</evidence>
<dbReference type="RefSeq" id="WP_013409596.1">
    <property type="nucleotide sequence ID" value="NC_014655.1"/>
</dbReference>
<dbReference type="InterPro" id="IPR052027">
    <property type="entry name" value="PspC"/>
</dbReference>
<feature type="domain" description="PspC-related transmembrane region" evidence="9">
    <location>
        <begin position="276"/>
        <end position="415"/>
    </location>
</feature>
<name>E4RSJ4_LEAB4</name>
<dbReference type="Gene3D" id="2.160.20.120">
    <property type="match status" value="1"/>
</dbReference>
<evidence type="ECO:0000259" key="7">
    <source>
        <dbReference type="Pfam" id="PF04024"/>
    </source>
</evidence>
<evidence type="ECO:0000256" key="4">
    <source>
        <dbReference type="ARBA" id="ARBA00022989"/>
    </source>
</evidence>
<evidence type="ECO:0000313" key="12">
    <source>
        <dbReference type="Proteomes" id="UP000007435"/>
    </source>
</evidence>
<feature type="transmembrane region" description="Helical" evidence="6">
    <location>
        <begin position="352"/>
        <end position="377"/>
    </location>
</feature>
<dbReference type="STRING" id="649349.Lbys_2902"/>
<dbReference type="Pfam" id="PF22744">
    <property type="entry name" value="Toast-rack_PspC-Cterm"/>
    <property type="match status" value="1"/>
</dbReference>
<feature type="transmembrane region" description="Helical" evidence="6">
    <location>
        <begin position="307"/>
        <end position="332"/>
    </location>
</feature>
<protein>
    <submittedName>
        <fullName evidence="11">Phage shock protein C, PspC</fullName>
    </submittedName>
</protein>
<dbReference type="Pfam" id="PF10988">
    <property type="entry name" value="DUF2807"/>
    <property type="match status" value="1"/>
</dbReference>
<dbReference type="Proteomes" id="UP000007435">
    <property type="component" value="Chromosome"/>
</dbReference>
<feature type="transmembrane region" description="Helical" evidence="6">
    <location>
        <begin position="389"/>
        <end position="408"/>
    </location>
</feature>
<feature type="transmembrane region" description="Helical" evidence="6">
    <location>
        <begin position="276"/>
        <end position="295"/>
    </location>
</feature>
<accession>E4RSJ4</accession>
<dbReference type="GO" id="GO:0005886">
    <property type="term" value="C:plasma membrane"/>
    <property type="evidence" value="ECO:0007669"/>
    <property type="project" value="UniProtKB-SubCell"/>
</dbReference>